<keyword evidence="7" id="KW-1185">Reference proteome</keyword>
<dbReference type="AlphaFoldDB" id="A0A8T0DGD6"/>
<keyword evidence="3 4" id="KW-0677">Repeat</keyword>
<organism evidence="6 7">
    <name type="scientific">Paragonimus westermani</name>
    <dbReference type="NCBI Taxonomy" id="34504"/>
    <lineage>
        <taxon>Eukaryota</taxon>
        <taxon>Metazoa</taxon>
        <taxon>Spiralia</taxon>
        <taxon>Lophotrochozoa</taxon>
        <taxon>Platyhelminthes</taxon>
        <taxon>Trematoda</taxon>
        <taxon>Digenea</taxon>
        <taxon>Plagiorchiida</taxon>
        <taxon>Troglotremata</taxon>
        <taxon>Troglotrematidae</taxon>
        <taxon>Paragonimus</taxon>
    </lineage>
</organism>
<dbReference type="Proteomes" id="UP000699462">
    <property type="component" value="Unassembled WGS sequence"/>
</dbReference>
<dbReference type="GO" id="GO:0000159">
    <property type="term" value="C:protein phosphatase type 2A complex"/>
    <property type="evidence" value="ECO:0007669"/>
    <property type="project" value="UniProtKB-UniRule"/>
</dbReference>
<dbReference type="InterPro" id="IPR001680">
    <property type="entry name" value="WD40_rpt"/>
</dbReference>
<evidence type="ECO:0000313" key="6">
    <source>
        <dbReference type="EMBL" id="KAF8566386.1"/>
    </source>
</evidence>
<evidence type="ECO:0000256" key="4">
    <source>
        <dbReference type="RuleBase" id="RU331113"/>
    </source>
</evidence>
<dbReference type="InterPro" id="IPR000009">
    <property type="entry name" value="PP2A_PR55"/>
</dbReference>
<dbReference type="PRINTS" id="PR00600">
    <property type="entry name" value="PP2APR55"/>
</dbReference>
<protein>
    <recommendedName>
        <fullName evidence="4">Serine/threonine-protein phosphatase 2A 55 kDa regulatory subunit B</fullName>
    </recommendedName>
</protein>
<feature type="compositionally biased region" description="Polar residues" evidence="5">
    <location>
        <begin position="740"/>
        <end position="751"/>
    </location>
</feature>
<dbReference type="InterPro" id="IPR018067">
    <property type="entry name" value="PP2A_PR55_CS"/>
</dbReference>
<accession>A0A8T0DGD6</accession>
<evidence type="ECO:0000256" key="2">
    <source>
        <dbReference type="ARBA" id="ARBA00022574"/>
    </source>
</evidence>
<feature type="compositionally biased region" description="Basic and acidic residues" evidence="5">
    <location>
        <begin position="534"/>
        <end position="550"/>
    </location>
</feature>
<feature type="region of interest" description="Disordered" evidence="5">
    <location>
        <begin position="508"/>
        <end position="565"/>
    </location>
</feature>
<dbReference type="PROSITE" id="PS01024">
    <property type="entry name" value="PR55_1"/>
    <property type="match status" value="1"/>
</dbReference>
<evidence type="ECO:0000313" key="7">
    <source>
        <dbReference type="Proteomes" id="UP000699462"/>
    </source>
</evidence>
<dbReference type="SUPFAM" id="SSF50978">
    <property type="entry name" value="WD40 repeat-like"/>
    <property type="match status" value="1"/>
</dbReference>
<name>A0A8T0DGD6_9TREM</name>
<dbReference type="OrthoDB" id="6274823at2759"/>
<evidence type="ECO:0000256" key="3">
    <source>
        <dbReference type="ARBA" id="ARBA00022737"/>
    </source>
</evidence>
<comment type="similarity">
    <text evidence="1 4">Belongs to the phosphatase 2A regulatory subunit B family.</text>
</comment>
<dbReference type="InterPro" id="IPR036322">
    <property type="entry name" value="WD40_repeat_dom_sf"/>
</dbReference>
<dbReference type="EMBL" id="JTDF01005180">
    <property type="protein sequence ID" value="KAF8566386.1"/>
    <property type="molecule type" value="Genomic_DNA"/>
</dbReference>
<keyword evidence="2 4" id="KW-0853">WD repeat</keyword>
<sequence length="817" mass="92065">MRSCNYEPIKWCVSQVRGSPNGDSVEAGDIFTCLEFNDSGELLAVGDKGGHVTVFKVNEEREGLYDIYCAFTSHEPEFDYLKSLEIEEKINSINWLPKMTSAYHLLSANDKTVKLWRLSERRTEAYNFNTRDDEGVASLWISPDNRDPSVTGPPIPTLRSTAELRVPRFRRAAHLAIESRPRRVYANAHMYHINAISLNSDQETFLSADDLRINLWHLDVSDQSFTIVDLKPPNMEDLSEVITCARFHPTQCHLLAYSTSRGLIRLCDMRVHALCDNHVLVFEDPTLLQNLGFFADIIASLSDFRFAHSGQYLLARDYLTLKVWDIRMGDRPCELYPIHEPYRSQLCMLYENDAIFDKFLCSWSSDDRFITTGSYGNLYRAFDRHTGSDWLYDLSNSSNSSSDADLMNREPLVPMRFISPDDPIGSALGLSAIYVTAADSVASLMEGSSSSECNSSGMSDIETGSREFMDESTTDLSKIGEDKSFMLDPVSSTVDTAFRSDFRPISDDECVSSTVDSDPLPTGSKRRKQTLTARHGDDRESEPTSTERDFRRRHKRKHLLPTSMVSKSGRNYSLADVDDTSNTSTTRTTLTPLHDSVVLSYDVQRVRERIERRRSCLRDSQAVLSQLHQVDCQHKLLHIAWHPQLMKMVAVSDNHLFFMNGISPASESLDLVRTESSDEEDINLEIHSLNGFRELRGTPSSGDVQIPSPPDARAIKRRRHRRQYKTKESCSQSNNNNNNPQTDNVSSSTSVFHAPTSLRMPHSTSVSCVNILSNVTMNQQNRLDSASEDAGSLESSFCTENVSLPPLVSGALQQAQV</sequence>
<dbReference type="PANTHER" id="PTHR11871">
    <property type="entry name" value="PROTEIN PHOSPHATASE PP2A REGULATORY SUBUNIT B"/>
    <property type="match status" value="1"/>
</dbReference>
<feature type="region of interest" description="Disordered" evidence="5">
    <location>
        <begin position="693"/>
        <end position="761"/>
    </location>
</feature>
<gene>
    <name evidence="6" type="ORF">P879_07674</name>
</gene>
<dbReference type="InterPro" id="IPR015943">
    <property type="entry name" value="WD40/YVTN_repeat-like_dom_sf"/>
</dbReference>
<dbReference type="SMART" id="SM00320">
    <property type="entry name" value="WD40"/>
    <property type="match status" value="4"/>
</dbReference>
<proteinExistence type="inferred from homology"/>
<reference evidence="6 7" key="1">
    <citation type="submission" date="2019-07" db="EMBL/GenBank/DDBJ databases">
        <title>Annotation for the trematode Paragonimus westermani.</title>
        <authorList>
            <person name="Choi Y.-J."/>
        </authorList>
    </citation>
    <scope>NUCLEOTIDE SEQUENCE [LARGE SCALE GENOMIC DNA]</scope>
    <source>
        <strain evidence="6">180907_Pwestermani</strain>
    </source>
</reference>
<feature type="compositionally biased region" description="Basic residues" evidence="5">
    <location>
        <begin position="715"/>
        <end position="724"/>
    </location>
</feature>
<evidence type="ECO:0000256" key="1">
    <source>
        <dbReference type="ARBA" id="ARBA00008259"/>
    </source>
</evidence>
<evidence type="ECO:0000256" key="5">
    <source>
        <dbReference type="SAM" id="MobiDB-lite"/>
    </source>
</evidence>
<dbReference type="Gene3D" id="2.130.10.10">
    <property type="entry name" value="YVTN repeat-like/Quinoprotein amine dehydrogenase"/>
    <property type="match status" value="2"/>
</dbReference>
<dbReference type="GO" id="GO:0019888">
    <property type="term" value="F:protein phosphatase regulator activity"/>
    <property type="evidence" value="ECO:0007669"/>
    <property type="project" value="InterPro"/>
</dbReference>
<comment type="caution">
    <text evidence="6">The sequence shown here is derived from an EMBL/GenBank/DDBJ whole genome shotgun (WGS) entry which is preliminary data.</text>
</comment>